<organism evidence="1 2">
    <name type="scientific">Portunus trituberculatus</name>
    <name type="common">Swimming crab</name>
    <name type="synonym">Neptunus trituberculatus</name>
    <dbReference type="NCBI Taxonomy" id="210409"/>
    <lineage>
        <taxon>Eukaryota</taxon>
        <taxon>Metazoa</taxon>
        <taxon>Ecdysozoa</taxon>
        <taxon>Arthropoda</taxon>
        <taxon>Crustacea</taxon>
        <taxon>Multicrustacea</taxon>
        <taxon>Malacostraca</taxon>
        <taxon>Eumalacostraca</taxon>
        <taxon>Eucarida</taxon>
        <taxon>Decapoda</taxon>
        <taxon>Pleocyemata</taxon>
        <taxon>Brachyura</taxon>
        <taxon>Eubrachyura</taxon>
        <taxon>Portunoidea</taxon>
        <taxon>Portunidae</taxon>
        <taxon>Portuninae</taxon>
        <taxon>Portunus</taxon>
    </lineage>
</organism>
<comment type="caution">
    <text evidence="1">The sequence shown here is derived from an EMBL/GenBank/DDBJ whole genome shotgun (WGS) entry which is preliminary data.</text>
</comment>
<proteinExistence type="predicted"/>
<evidence type="ECO:0000313" key="1">
    <source>
        <dbReference type="EMBL" id="MPD00688.1"/>
    </source>
</evidence>
<keyword evidence="2" id="KW-1185">Reference proteome</keyword>
<name>A0A5B7K5X6_PORTR</name>
<dbReference type="AlphaFoldDB" id="A0A5B7K5X6"/>
<dbReference type="EMBL" id="VSRR010123920">
    <property type="protein sequence ID" value="MPD00688.1"/>
    <property type="molecule type" value="Genomic_DNA"/>
</dbReference>
<reference evidence="1 2" key="1">
    <citation type="submission" date="2019-05" db="EMBL/GenBank/DDBJ databases">
        <title>Another draft genome of Portunus trituberculatus and its Hox gene families provides insights of decapod evolution.</title>
        <authorList>
            <person name="Jeong J.-H."/>
            <person name="Song I."/>
            <person name="Kim S."/>
            <person name="Choi T."/>
            <person name="Kim D."/>
            <person name="Ryu S."/>
            <person name="Kim W."/>
        </authorList>
    </citation>
    <scope>NUCLEOTIDE SEQUENCE [LARGE SCALE GENOMIC DNA]</scope>
    <source>
        <tissue evidence="1">Muscle</tissue>
    </source>
</reference>
<gene>
    <name evidence="1" type="ORF">E2C01_096178</name>
</gene>
<sequence>MNAALRNNALRNTVHALYLATEELQGGMERMYRVTLHISASSGGKVWVKCFVRCLYCEAGSIGVSLADRWSPNSGFLIGAPLFHG</sequence>
<accession>A0A5B7K5X6</accession>
<dbReference type="Proteomes" id="UP000324222">
    <property type="component" value="Unassembled WGS sequence"/>
</dbReference>
<evidence type="ECO:0000313" key="2">
    <source>
        <dbReference type="Proteomes" id="UP000324222"/>
    </source>
</evidence>
<protein>
    <submittedName>
        <fullName evidence="1">Uncharacterized protein</fullName>
    </submittedName>
</protein>